<feature type="domain" description="Type III restriction/modification enzyme methylation subunit" evidence="7">
    <location>
        <begin position="39"/>
        <end position="94"/>
    </location>
</feature>
<evidence type="ECO:0000256" key="3">
    <source>
        <dbReference type="ARBA" id="ARBA00022679"/>
    </source>
</evidence>
<sequence length="634" mass="73180">MAETVLLTEIRQVLSQFPEYWDNEILLKNRVSEDLRSYEPKLITALLSKDKIKEQFEITINGTSIFKIEEFIQLFTYKDFWEDSYTKYSNKIGLTANGKYLDYNSDVVLDFPFKDCVLEGGMTKEVVGKKEVYYNKVIARDEVDTLLAPKVFTNTKKYNADNEESVLEITNTDNLVIQGNNLLALHSLKEKYAGKVKCIYIDPPYNTGGDSFKYNDRFNHSTWLTFMKNRLEIARDLLSEDGSIWINIDDDEQAYLKVLSDSVFGRTNFISNFIWEKKYAPQNSAKYVSDMHDHILLYAKNIEKLDINGLPRSQEMNARYKNLDNDERGIWQSDNLLRKDVQKSGVYEIITPVGREVLPPSGTSWRVSKSRYKELLADNRIWFGSDGKGVPRLKRFLHEVSSSVVAGTIWGYTEVSHNQEAKRELLSLFNESPFGTPKPEKLLQRIIHIASNENDLVLDFFMGSATTQAVAMKMNRQFIGIEQMDYIKSVSVPRLQKVMEGEQGGISKNVNWHGGGSFIYTELMDLNNQFVKQIQEAKTSSELLELLETIKKYADLNYLVELEKLTNEPIVIDEDTKETLSFEELSLDKQKELLIDVMDINQLYVNYSEIDDDMYHVSEQDKAFNRSFYGVGDN</sequence>
<keyword evidence="3" id="KW-0808">Transferase</keyword>
<evidence type="ECO:0000256" key="4">
    <source>
        <dbReference type="ARBA" id="ARBA00022691"/>
    </source>
</evidence>
<gene>
    <name evidence="8" type="ORF">CBF37_02740</name>
</gene>
<dbReference type="OrthoDB" id="9800801at2"/>
<dbReference type="PROSITE" id="PS00092">
    <property type="entry name" value="N6_MTASE"/>
    <property type="match status" value="1"/>
</dbReference>
<evidence type="ECO:0008006" key="10">
    <source>
        <dbReference type="Google" id="ProtNLM"/>
    </source>
</evidence>
<dbReference type="GO" id="GO:0009307">
    <property type="term" value="P:DNA restriction-modification system"/>
    <property type="evidence" value="ECO:0007669"/>
    <property type="project" value="UniProtKB-KW"/>
</dbReference>
<proteinExistence type="inferred from homology"/>
<dbReference type="InterPro" id="IPR002941">
    <property type="entry name" value="DNA_methylase_N4/N6"/>
</dbReference>
<dbReference type="InterPro" id="IPR002052">
    <property type="entry name" value="DNA_methylase_N6_adenine_CS"/>
</dbReference>
<dbReference type="SUPFAM" id="SSF53335">
    <property type="entry name" value="S-adenosyl-L-methionine-dependent methyltransferases"/>
    <property type="match status" value="1"/>
</dbReference>
<dbReference type="InterPro" id="IPR022221">
    <property type="entry name" value="TypeIII_RM_meth"/>
</dbReference>
<evidence type="ECO:0000259" key="6">
    <source>
        <dbReference type="Pfam" id="PF01555"/>
    </source>
</evidence>
<dbReference type="GO" id="GO:0032259">
    <property type="term" value="P:methylation"/>
    <property type="evidence" value="ECO:0007669"/>
    <property type="project" value="UniProtKB-KW"/>
</dbReference>
<evidence type="ECO:0000256" key="5">
    <source>
        <dbReference type="ARBA" id="ARBA00022747"/>
    </source>
</evidence>
<dbReference type="Proteomes" id="UP000287857">
    <property type="component" value="Unassembled WGS sequence"/>
</dbReference>
<dbReference type="InterPro" id="IPR029063">
    <property type="entry name" value="SAM-dependent_MTases_sf"/>
</dbReference>
<dbReference type="PIRSF" id="PIRSF015855">
    <property type="entry name" value="TypeIII_Mtase_mKpnI"/>
    <property type="match status" value="1"/>
</dbReference>
<dbReference type="InterPro" id="IPR002295">
    <property type="entry name" value="N4/N6-MTase_EcoPI_Mod-like"/>
</dbReference>
<organism evidence="8 9">
    <name type="scientific">Vagococcus vulneris</name>
    <dbReference type="NCBI Taxonomy" id="1977869"/>
    <lineage>
        <taxon>Bacteria</taxon>
        <taxon>Bacillati</taxon>
        <taxon>Bacillota</taxon>
        <taxon>Bacilli</taxon>
        <taxon>Lactobacillales</taxon>
        <taxon>Enterococcaceae</taxon>
        <taxon>Vagococcus</taxon>
    </lineage>
</organism>
<accession>A0A430A1E7</accession>
<dbReference type="InterPro" id="IPR001091">
    <property type="entry name" value="RM_Methyltransferase"/>
</dbReference>
<keyword evidence="5" id="KW-0680">Restriction system</keyword>
<evidence type="ECO:0000313" key="8">
    <source>
        <dbReference type="EMBL" id="RSU00231.1"/>
    </source>
</evidence>
<keyword evidence="9" id="KW-1185">Reference proteome</keyword>
<dbReference type="Pfam" id="PF12564">
    <property type="entry name" value="TypeIII_RM_meth"/>
    <property type="match status" value="1"/>
</dbReference>
<dbReference type="EMBL" id="NGJS01000002">
    <property type="protein sequence ID" value="RSU00231.1"/>
    <property type="molecule type" value="Genomic_DNA"/>
</dbReference>
<dbReference type="GO" id="GO:0003677">
    <property type="term" value="F:DNA binding"/>
    <property type="evidence" value="ECO:0007669"/>
    <property type="project" value="InterPro"/>
</dbReference>
<protein>
    <recommendedName>
        <fullName evidence="10">Type III restriction endonuclease subunit M</fullName>
    </recommendedName>
</protein>
<dbReference type="GO" id="GO:0008170">
    <property type="term" value="F:N-methyltransferase activity"/>
    <property type="evidence" value="ECO:0007669"/>
    <property type="project" value="InterPro"/>
</dbReference>
<evidence type="ECO:0000313" key="9">
    <source>
        <dbReference type="Proteomes" id="UP000287857"/>
    </source>
</evidence>
<reference evidence="8 9" key="1">
    <citation type="submission" date="2017-05" db="EMBL/GenBank/DDBJ databases">
        <title>Vagococcus spp. assemblies.</title>
        <authorList>
            <person name="Gulvik C.A."/>
        </authorList>
    </citation>
    <scope>NUCLEOTIDE SEQUENCE [LARGE SCALE GENOMIC DNA]</scope>
    <source>
        <strain evidence="8 9">SS1995</strain>
    </source>
</reference>
<dbReference type="PRINTS" id="PR00508">
    <property type="entry name" value="S21N4MTFRASE"/>
</dbReference>
<comment type="caution">
    <text evidence="8">The sequence shown here is derived from an EMBL/GenBank/DDBJ whole genome shotgun (WGS) entry which is preliminary data.</text>
</comment>
<dbReference type="Pfam" id="PF01555">
    <property type="entry name" value="N6_N4_Mtase"/>
    <property type="match status" value="1"/>
</dbReference>
<feature type="domain" description="DNA methylase N-4/N-6" evidence="6">
    <location>
        <begin position="196"/>
        <end position="488"/>
    </location>
</feature>
<name>A0A430A1E7_9ENTE</name>
<keyword evidence="2" id="KW-0489">Methyltransferase</keyword>
<evidence type="ECO:0000259" key="7">
    <source>
        <dbReference type="Pfam" id="PF12564"/>
    </source>
</evidence>
<dbReference type="Gene3D" id="3.40.50.150">
    <property type="entry name" value="Vaccinia Virus protein VP39"/>
    <property type="match status" value="1"/>
</dbReference>
<dbReference type="AlphaFoldDB" id="A0A430A1E7"/>
<dbReference type="RefSeq" id="WP_125983183.1">
    <property type="nucleotide sequence ID" value="NZ_NGJS01000002.1"/>
</dbReference>
<comment type="similarity">
    <text evidence="1">Belongs to the N(4)/N(6)-methyltransferase family.</text>
</comment>
<keyword evidence="4" id="KW-0949">S-adenosyl-L-methionine</keyword>
<evidence type="ECO:0000256" key="1">
    <source>
        <dbReference type="ARBA" id="ARBA00006594"/>
    </source>
</evidence>
<evidence type="ECO:0000256" key="2">
    <source>
        <dbReference type="ARBA" id="ARBA00022603"/>
    </source>
</evidence>